<evidence type="ECO:0000256" key="5">
    <source>
        <dbReference type="ARBA" id="ARBA00022448"/>
    </source>
</evidence>
<keyword evidence="12" id="KW-0249">Electron transport</keyword>
<evidence type="ECO:0000256" key="16">
    <source>
        <dbReference type="PIRSR" id="PIRSR000169-1"/>
    </source>
</evidence>
<dbReference type="GO" id="GO:0017004">
    <property type="term" value="P:cytochrome complex assembly"/>
    <property type="evidence" value="ECO:0007669"/>
    <property type="project" value="TreeGrafter"/>
</dbReference>
<keyword evidence="8" id="KW-0816">Tricarboxylic acid cycle</keyword>
<keyword evidence="15 18" id="KW-0472">Membrane</keyword>
<evidence type="ECO:0000256" key="10">
    <source>
        <dbReference type="ARBA" id="ARBA00022692"/>
    </source>
</evidence>
<dbReference type="GO" id="GO:0046872">
    <property type="term" value="F:metal ion binding"/>
    <property type="evidence" value="ECO:0007669"/>
    <property type="project" value="UniProtKB-KW"/>
</dbReference>
<evidence type="ECO:0000256" key="7">
    <source>
        <dbReference type="ARBA" id="ARBA00022519"/>
    </source>
</evidence>
<protein>
    <recommendedName>
        <fullName evidence="4">Succinate dehydrogenase hydrophobic membrane anchor subunit</fullName>
    </recommendedName>
</protein>
<dbReference type="Pfam" id="PF01127">
    <property type="entry name" value="Sdh_cyt"/>
    <property type="match status" value="1"/>
</dbReference>
<gene>
    <name evidence="19" type="ORF">EV686_104254</name>
</gene>
<accession>A0A4R3V2Y1</accession>
<evidence type="ECO:0000256" key="6">
    <source>
        <dbReference type="ARBA" id="ARBA00022475"/>
    </source>
</evidence>
<comment type="subcellular location">
    <subcellularLocation>
        <location evidence="2">Cell inner membrane</location>
        <topology evidence="2">Multi-pass membrane protein</topology>
    </subcellularLocation>
</comment>
<dbReference type="InterPro" id="IPR014312">
    <property type="entry name" value="Succ_DH_anchor"/>
</dbReference>
<feature type="transmembrane region" description="Helical" evidence="18">
    <location>
        <begin position="69"/>
        <end position="89"/>
    </location>
</feature>
<feature type="binding site" evidence="16">
    <location>
        <position position="96"/>
    </location>
    <ligand>
        <name>a ubiquinone</name>
        <dbReference type="ChEBI" id="CHEBI:16389"/>
    </ligand>
</feature>
<dbReference type="GO" id="GO:0020037">
    <property type="term" value="F:heme binding"/>
    <property type="evidence" value="ECO:0007669"/>
    <property type="project" value="InterPro"/>
</dbReference>
<dbReference type="InterPro" id="IPR000701">
    <property type="entry name" value="SuccDH_FuR_B_TM-su"/>
</dbReference>
<dbReference type="SUPFAM" id="SSF81343">
    <property type="entry name" value="Fumarate reductase respiratory complex transmembrane subunits"/>
    <property type="match status" value="1"/>
</dbReference>
<keyword evidence="13 18" id="KW-1133">Transmembrane helix</keyword>
<name>A0A4R3V2Y1_9BURK</name>
<evidence type="ECO:0000256" key="1">
    <source>
        <dbReference type="ARBA" id="ARBA00004050"/>
    </source>
</evidence>
<dbReference type="NCBIfam" id="TIGR02968">
    <property type="entry name" value="succ_dehyd_anc"/>
    <property type="match status" value="1"/>
</dbReference>
<reference evidence="19 20" key="1">
    <citation type="submission" date="2019-03" db="EMBL/GenBank/DDBJ databases">
        <title>Genomic Encyclopedia of Type Strains, Phase IV (KMG-IV): sequencing the most valuable type-strain genomes for metagenomic binning, comparative biology and taxonomic classification.</title>
        <authorList>
            <person name="Goeker M."/>
        </authorList>
    </citation>
    <scope>NUCLEOTIDE SEQUENCE [LARGE SCALE GENOMIC DNA]</scope>
    <source>
        <strain evidence="19 20">DSM 100048</strain>
    </source>
</reference>
<organism evidence="19 20">
    <name type="scientific">Paracandidimonas soli</name>
    <dbReference type="NCBI Taxonomy" id="1917182"/>
    <lineage>
        <taxon>Bacteria</taxon>
        <taxon>Pseudomonadati</taxon>
        <taxon>Pseudomonadota</taxon>
        <taxon>Betaproteobacteria</taxon>
        <taxon>Burkholderiales</taxon>
        <taxon>Alcaligenaceae</taxon>
        <taxon>Paracandidimonas</taxon>
    </lineage>
</organism>
<dbReference type="EMBL" id="SMBX01000004">
    <property type="protein sequence ID" value="TCU99155.1"/>
    <property type="molecule type" value="Genomic_DNA"/>
</dbReference>
<evidence type="ECO:0000256" key="13">
    <source>
        <dbReference type="ARBA" id="ARBA00022989"/>
    </source>
</evidence>
<dbReference type="GO" id="GO:0005886">
    <property type="term" value="C:plasma membrane"/>
    <property type="evidence" value="ECO:0007669"/>
    <property type="project" value="UniProtKB-SubCell"/>
</dbReference>
<evidence type="ECO:0000256" key="11">
    <source>
        <dbReference type="ARBA" id="ARBA00022723"/>
    </source>
</evidence>
<keyword evidence="5" id="KW-0813">Transport</keyword>
<keyword evidence="20" id="KW-1185">Reference proteome</keyword>
<feature type="transmembrane region" description="Helical" evidence="18">
    <location>
        <begin position="101"/>
        <end position="122"/>
    </location>
</feature>
<evidence type="ECO:0000256" key="8">
    <source>
        <dbReference type="ARBA" id="ARBA00022532"/>
    </source>
</evidence>
<evidence type="ECO:0000256" key="15">
    <source>
        <dbReference type="ARBA" id="ARBA00023136"/>
    </source>
</evidence>
<dbReference type="PANTHER" id="PTHR38689:SF1">
    <property type="entry name" value="SUCCINATE DEHYDROGENASE HYDROPHOBIC MEMBRANE ANCHOR SUBUNIT"/>
    <property type="match status" value="1"/>
</dbReference>
<comment type="cofactor">
    <cofactor evidence="17">
        <name>heme</name>
        <dbReference type="ChEBI" id="CHEBI:30413"/>
    </cofactor>
    <text evidence="17">The heme is bound between the two transmembrane subunits.</text>
</comment>
<dbReference type="OrthoDB" id="5612767at2"/>
<keyword evidence="6" id="KW-1003">Cell membrane</keyword>
<keyword evidence="14 17" id="KW-0408">Iron</keyword>
<dbReference type="RefSeq" id="WP_132476728.1">
    <property type="nucleotide sequence ID" value="NZ_JBEBWM010000138.1"/>
</dbReference>
<dbReference type="PANTHER" id="PTHR38689">
    <property type="entry name" value="SUCCINATE DEHYDROGENASE HYDROPHOBIC MEMBRANE ANCHOR SUBUNIT"/>
    <property type="match status" value="1"/>
</dbReference>
<comment type="function">
    <text evidence="1">Membrane-anchoring subunit of succinate dehydrogenase (SDH).</text>
</comment>
<dbReference type="Gene3D" id="1.20.1300.10">
    <property type="entry name" value="Fumarate reductase/succinate dehydrogenase, transmembrane subunit"/>
    <property type="match status" value="1"/>
</dbReference>
<sequence length="128" mass="14615">MANQQERLGTKRLVVGAHYGTLDFIAQRVTAVIMAVYTVVLLLGFLFSSELNYESWKALFTFRLGALPLGQLLATLAFFSLAWHAWIGVRDIWMDYVRKAGLRLFLQVLTLLWLTASVVYFAKILWSL</sequence>
<dbReference type="Proteomes" id="UP000294692">
    <property type="component" value="Unassembled WGS sequence"/>
</dbReference>
<evidence type="ECO:0000313" key="19">
    <source>
        <dbReference type="EMBL" id="TCU99155.1"/>
    </source>
</evidence>
<dbReference type="GO" id="GO:0009055">
    <property type="term" value="F:electron transfer activity"/>
    <property type="evidence" value="ECO:0007669"/>
    <property type="project" value="TreeGrafter"/>
</dbReference>
<dbReference type="AlphaFoldDB" id="A0A4R3V2Y1"/>
<keyword evidence="11 17" id="KW-0479">Metal-binding</keyword>
<evidence type="ECO:0000256" key="9">
    <source>
        <dbReference type="ARBA" id="ARBA00022617"/>
    </source>
</evidence>
<feature type="binding site" description="axial binding residue" evidence="17">
    <location>
        <position position="84"/>
    </location>
    <ligand>
        <name>heme</name>
        <dbReference type="ChEBI" id="CHEBI:30413"/>
        <note>ligand shared with second transmembrane subunit</note>
    </ligand>
    <ligandPart>
        <name>Fe</name>
        <dbReference type="ChEBI" id="CHEBI:18248"/>
    </ligandPart>
</feature>
<dbReference type="UniPathway" id="UPA00223"/>
<comment type="caution">
    <text evidence="19">The sequence shown here is derived from an EMBL/GenBank/DDBJ whole genome shotgun (WGS) entry which is preliminary data.</text>
</comment>
<evidence type="ECO:0000256" key="12">
    <source>
        <dbReference type="ARBA" id="ARBA00022982"/>
    </source>
</evidence>
<dbReference type="InterPro" id="IPR034804">
    <property type="entry name" value="SQR/QFR_C/D"/>
</dbReference>
<dbReference type="CDD" id="cd03494">
    <property type="entry name" value="SQR_TypeC_SdhD"/>
    <property type="match status" value="1"/>
</dbReference>
<dbReference type="PIRSF" id="PIRSF000169">
    <property type="entry name" value="SDH_D"/>
    <property type="match status" value="1"/>
</dbReference>
<comment type="pathway">
    <text evidence="3">Carbohydrate metabolism; tricarboxylic acid cycle.</text>
</comment>
<keyword evidence="9 17" id="KW-0349">Heme</keyword>
<keyword evidence="10 18" id="KW-0812">Transmembrane</keyword>
<evidence type="ECO:0000256" key="17">
    <source>
        <dbReference type="PIRSR" id="PIRSR000169-2"/>
    </source>
</evidence>
<dbReference type="GO" id="GO:0006099">
    <property type="term" value="P:tricarboxylic acid cycle"/>
    <property type="evidence" value="ECO:0007669"/>
    <property type="project" value="UniProtKB-UniPathway"/>
</dbReference>
<evidence type="ECO:0000256" key="3">
    <source>
        <dbReference type="ARBA" id="ARBA00005163"/>
    </source>
</evidence>
<evidence type="ECO:0000256" key="18">
    <source>
        <dbReference type="SAM" id="Phobius"/>
    </source>
</evidence>
<evidence type="ECO:0000256" key="14">
    <source>
        <dbReference type="ARBA" id="ARBA00023004"/>
    </source>
</evidence>
<evidence type="ECO:0000256" key="2">
    <source>
        <dbReference type="ARBA" id="ARBA00004429"/>
    </source>
</evidence>
<keyword evidence="7" id="KW-0997">Cell inner membrane</keyword>
<evidence type="ECO:0000256" key="4">
    <source>
        <dbReference type="ARBA" id="ARBA00019425"/>
    </source>
</evidence>
<evidence type="ECO:0000313" key="20">
    <source>
        <dbReference type="Proteomes" id="UP000294692"/>
    </source>
</evidence>
<proteinExistence type="predicted"/>
<feature type="transmembrane region" description="Helical" evidence="18">
    <location>
        <begin position="29"/>
        <end position="49"/>
    </location>
</feature>